<feature type="signal peptide" evidence="1">
    <location>
        <begin position="1"/>
        <end position="22"/>
    </location>
</feature>
<name>A0A2M4B7P2_9DIPT</name>
<feature type="chain" id="PRO_5014954155" evidence="1">
    <location>
        <begin position="23"/>
        <end position="76"/>
    </location>
</feature>
<dbReference type="AlphaFoldDB" id="A0A2M4B7P2"/>
<reference evidence="2" key="1">
    <citation type="submission" date="2018-01" db="EMBL/GenBank/DDBJ databases">
        <title>An insight into the sialome of Amazonian anophelines.</title>
        <authorList>
            <person name="Ribeiro J.M."/>
            <person name="Scarpassa V."/>
            <person name="Calvo E."/>
        </authorList>
    </citation>
    <scope>NUCLEOTIDE SEQUENCE</scope>
    <source>
        <tissue evidence="2">Salivary glands</tissue>
    </source>
</reference>
<evidence type="ECO:0000313" key="2">
    <source>
        <dbReference type="EMBL" id="MBW49010.1"/>
    </source>
</evidence>
<keyword evidence="1" id="KW-0732">Signal</keyword>
<evidence type="ECO:0000256" key="1">
    <source>
        <dbReference type="SAM" id="SignalP"/>
    </source>
</evidence>
<accession>A0A2M4B7P2</accession>
<sequence length="76" mass="8933">MQQHRQGPLQFFVGFWALLCGSKTIMNSSRKHKVVKDRNMLQTGGREYHQFEACSLKVCNTQLRKRVKVTRNQLCH</sequence>
<dbReference type="EMBL" id="GGFK01015689">
    <property type="protein sequence ID" value="MBW49010.1"/>
    <property type="molecule type" value="Transcribed_RNA"/>
</dbReference>
<proteinExistence type="predicted"/>
<protein>
    <submittedName>
        <fullName evidence="2">Putative secreted protein</fullName>
    </submittedName>
</protein>
<organism evidence="2">
    <name type="scientific">Anopheles triannulatus</name>
    <dbReference type="NCBI Taxonomy" id="58253"/>
    <lineage>
        <taxon>Eukaryota</taxon>
        <taxon>Metazoa</taxon>
        <taxon>Ecdysozoa</taxon>
        <taxon>Arthropoda</taxon>
        <taxon>Hexapoda</taxon>
        <taxon>Insecta</taxon>
        <taxon>Pterygota</taxon>
        <taxon>Neoptera</taxon>
        <taxon>Endopterygota</taxon>
        <taxon>Diptera</taxon>
        <taxon>Nematocera</taxon>
        <taxon>Culicoidea</taxon>
        <taxon>Culicidae</taxon>
        <taxon>Anophelinae</taxon>
        <taxon>Anopheles</taxon>
    </lineage>
</organism>